<evidence type="ECO:0008006" key="5">
    <source>
        <dbReference type="Google" id="ProtNLM"/>
    </source>
</evidence>
<dbReference type="AlphaFoldDB" id="A0AA41XCC0"/>
<proteinExistence type="predicted"/>
<evidence type="ECO:0000313" key="4">
    <source>
        <dbReference type="Proteomes" id="UP001165587"/>
    </source>
</evidence>
<feature type="transmembrane region" description="Helical" evidence="2">
    <location>
        <begin position="60"/>
        <end position="86"/>
    </location>
</feature>
<keyword evidence="2" id="KW-1133">Transmembrane helix</keyword>
<accession>A0AA41XCC0</accession>
<evidence type="ECO:0000256" key="1">
    <source>
        <dbReference type="SAM" id="MobiDB-lite"/>
    </source>
</evidence>
<reference evidence="3" key="1">
    <citation type="submission" date="2022-08" db="EMBL/GenBank/DDBJ databases">
        <authorList>
            <person name="Deng Y."/>
            <person name="Han X.-F."/>
            <person name="Zhang Y.-Q."/>
        </authorList>
    </citation>
    <scope>NUCLEOTIDE SEQUENCE</scope>
    <source>
        <strain evidence="3">CPCC 203407</strain>
    </source>
</reference>
<name>A0AA41XCC0_9MICO</name>
<protein>
    <recommendedName>
        <fullName evidence="5">DUF3137 domain-containing protein</fullName>
    </recommendedName>
</protein>
<dbReference type="Proteomes" id="UP001165587">
    <property type="component" value="Unassembled WGS sequence"/>
</dbReference>
<feature type="region of interest" description="Disordered" evidence="1">
    <location>
        <begin position="326"/>
        <end position="347"/>
    </location>
</feature>
<keyword evidence="2" id="KW-0472">Membrane</keyword>
<dbReference type="EMBL" id="JANLCK010000003">
    <property type="protein sequence ID" value="MCS5725417.1"/>
    <property type="molecule type" value="Genomic_DNA"/>
</dbReference>
<feature type="transmembrane region" description="Helical" evidence="2">
    <location>
        <begin position="92"/>
        <end position="116"/>
    </location>
</feature>
<dbReference type="RefSeq" id="WP_259525918.1">
    <property type="nucleotide sequence ID" value="NZ_JANLCK010000003.1"/>
</dbReference>
<sequence length="386" mass="42166">MAVQTVDEAVYSGGMRLGDTSRVLDTGPLTDEIDRRELAQYRRTLPPQVRLTFSTVFGPLLVLIVALALGAVFGGAVIGSLLAAAGSGGDPFAVAAALVFIVVPCGLVVVALRSLFRRNGRRQFRLARFAAANGLSYRPVAGALLLPGVIFSVGSDRSATDLLQDDERGIQVGNITYVTGSGKNRRTKRWGFAGIRLGTPLPHIVLDARSNNTALFGASNLPAPFDKEQRLGLEGDFDSHFTLYCPKGYEADALYLFTPDVMARFIDSVAQFDVEIVDDHLFLYSSQDLATLDPQVWQWLHATLGALADKVDRWERWRDSRLGSTEVVPGRGGAPSEIRRPPRGVSTTGRRLTQKVHWIWLVIGAVSVAFTFFWLIEGVFSALFTR</sequence>
<keyword evidence="2" id="KW-0812">Transmembrane</keyword>
<comment type="caution">
    <text evidence="3">The sequence shown here is derived from an EMBL/GenBank/DDBJ whole genome shotgun (WGS) entry which is preliminary data.</text>
</comment>
<evidence type="ECO:0000256" key="2">
    <source>
        <dbReference type="SAM" id="Phobius"/>
    </source>
</evidence>
<gene>
    <name evidence="3" type="ORF">N1028_05860</name>
</gene>
<organism evidence="3 4">
    <name type="scientific">Herbiconiux oxytropis</name>
    <dbReference type="NCBI Taxonomy" id="2970915"/>
    <lineage>
        <taxon>Bacteria</taxon>
        <taxon>Bacillati</taxon>
        <taxon>Actinomycetota</taxon>
        <taxon>Actinomycetes</taxon>
        <taxon>Micrococcales</taxon>
        <taxon>Microbacteriaceae</taxon>
        <taxon>Herbiconiux</taxon>
    </lineage>
</organism>
<feature type="transmembrane region" description="Helical" evidence="2">
    <location>
        <begin position="358"/>
        <end position="376"/>
    </location>
</feature>
<evidence type="ECO:0000313" key="3">
    <source>
        <dbReference type="EMBL" id="MCS5725417.1"/>
    </source>
</evidence>
<keyword evidence="4" id="KW-1185">Reference proteome</keyword>